<dbReference type="EMBL" id="ASRH01000012">
    <property type="protein sequence ID" value="EWG06618.1"/>
    <property type="molecule type" value="Genomic_DNA"/>
</dbReference>
<comment type="caution">
    <text evidence="2">The sequence shown here is derived from an EMBL/GenBank/DDBJ whole genome shotgun (WGS) entry which is preliminary data.</text>
</comment>
<keyword evidence="1" id="KW-0175">Coiled coil</keyword>
<feature type="coiled-coil region" evidence="1">
    <location>
        <begin position="66"/>
        <end position="244"/>
    </location>
</feature>
<dbReference type="PANTHER" id="PTHR38753:SF1">
    <property type="entry name" value="SLR1441 PROTEIN"/>
    <property type="match status" value="1"/>
</dbReference>
<dbReference type="Gene3D" id="6.10.250.1010">
    <property type="match status" value="1"/>
</dbReference>
<evidence type="ECO:0000313" key="2">
    <source>
        <dbReference type="EMBL" id="EWG06618.1"/>
    </source>
</evidence>
<dbReference type="Gene3D" id="1.10.287.950">
    <property type="entry name" value="Methyl-accepting chemotaxis protein"/>
    <property type="match status" value="1"/>
</dbReference>
<dbReference type="AlphaFoldDB" id="W7KK79"/>
<dbReference type="InterPro" id="IPR011335">
    <property type="entry name" value="Restrct_endonuc-II-like"/>
</dbReference>
<keyword evidence="3" id="KW-1185">Reference proteome</keyword>
<sequence length="366" mass="42837">MAIDENRVREIVKEELESYFVKALAESVKELNLISQDLRQRQSAYDAKLDQALKELGELKEFVKNLAKVSEENTRATIELRKVSEENTRAIQELRKQTEENTKAIQELRMISEENTKAIQELRKQTEENTRAIQELRKVSEENTRAIQELRKQTEENTRAIQELRKVSEENTRAIQELRKQTEENTRAIQELRKQTEENTKAIQELRKQTEENTRAIARLERAVEKLVKAVDSLNNRVGGLENTFGLVIEDLVREKLPSWFRQQGVEVKEVSGKVVQFENKHLEFDFYVEQGNKVYLGEVKVTLRERDVKRFYSKVELAKKVLKDKEVVPVLVYRFKAKKEIPKELAKAYGIKLLKYMKGGVFVEV</sequence>
<accession>W7KK79</accession>
<dbReference type="PANTHER" id="PTHR38753">
    <property type="entry name" value="SLR1441 PROTEIN"/>
    <property type="match status" value="1"/>
</dbReference>
<protein>
    <submittedName>
        <fullName evidence="2">Uncharacterized protein</fullName>
    </submittedName>
</protein>
<gene>
    <name evidence="2" type="ORF">ASUL_08619</name>
</gene>
<organism evidence="2 3">
    <name type="scientific">Candidatus Aramenus sulfurataquae</name>
    <dbReference type="NCBI Taxonomy" id="1326980"/>
    <lineage>
        <taxon>Archaea</taxon>
        <taxon>Thermoproteota</taxon>
        <taxon>Thermoprotei</taxon>
        <taxon>Sulfolobales</taxon>
        <taxon>Sulfolobaceae</taxon>
        <taxon>Candidatus Aramenus</taxon>
    </lineage>
</organism>
<reference evidence="2 3" key="1">
    <citation type="journal article" date="2014" name="Genome Announc.">
        <title>Draft Genome Sequence of the Sulfolobales Archaeon AZ1, Obtained through Metagenomic Analysis of a Mexican Hot Spring.</title>
        <authorList>
            <person name="Servin-Garciduenas L.E."/>
            <person name="Martinez-Romero E."/>
        </authorList>
    </citation>
    <scope>NUCLEOTIDE SEQUENCE [LARGE SCALE GENOMIC DNA]</scope>
    <source>
        <strain evidence="2">AZ1-illumnia</strain>
    </source>
</reference>
<proteinExistence type="predicted"/>
<evidence type="ECO:0000256" key="1">
    <source>
        <dbReference type="SAM" id="Coils"/>
    </source>
</evidence>
<dbReference type="SUPFAM" id="SSF52980">
    <property type="entry name" value="Restriction endonuclease-like"/>
    <property type="match status" value="1"/>
</dbReference>
<evidence type="ECO:0000313" key="3">
    <source>
        <dbReference type="Proteomes" id="UP000054284"/>
    </source>
</evidence>
<name>W7KK79_9CREN</name>
<dbReference type="PATRIC" id="fig|1326980.6.peg.1719"/>
<dbReference type="Proteomes" id="UP000054284">
    <property type="component" value="Unassembled WGS sequence"/>
</dbReference>